<comment type="caution">
    <text evidence="3">The sequence shown here is derived from an EMBL/GenBank/DDBJ whole genome shotgun (WGS) entry which is preliminary data.</text>
</comment>
<name>A0A6A5C0J3_NAEFO</name>
<dbReference type="VEuPathDB" id="AmoebaDB:NF0113820"/>
<dbReference type="EMBL" id="VFQX01000004">
    <property type="protein sequence ID" value="KAF0983953.1"/>
    <property type="molecule type" value="Genomic_DNA"/>
</dbReference>
<dbReference type="OrthoDB" id="5954868at2759"/>
<feature type="transmembrane region" description="Helical" evidence="2">
    <location>
        <begin position="28"/>
        <end position="47"/>
    </location>
</feature>
<dbReference type="RefSeq" id="XP_044568666.1">
    <property type="nucleotide sequence ID" value="XM_044711659.1"/>
</dbReference>
<protein>
    <submittedName>
        <fullName evidence="3">Uncharacterized protein</fullName>
    </submittedName>
</protein>
<dbReference type="VEuPathDB" id="AmoebaDB:NfTy_005300"/>
<dbReference type="PANTHER" id="PTHR31389">
    <property type="entry name" value="LD39211P"/>
    <property type="match status" value="1"/>
</dbReference>
<dbReference type="Proteomes" id="UP000444721">
    <property type="component" value="Unassembled WGS sequence"/>
</dbReference>
<feature type="compositionally biased region" description="Low complexity" evidence="1">
    <location>
        <begin position="51"/>
        <end position="68"/>
    </location>
</feature>
<keyword evidence="2" id="KW-0812">Transmembrane</keyword>
<feature type="region of interest" description="Disordered" evidence="1">
    <location>
        <begin position="51"/>
        <end position="96"/>
    </location>
</feature>
<evidence type="ECO:0000313" key="4">
    <source>
        <dbReference type="Proteomes" id="UP000444721"/>
    </source>
</evidence>
<evidence type="ECO:0000256" key="1">
    <source>
        <dbReference type="SAM" id="MobiDB-lite"/>
    </source>
</evidence>
<sequence>MPTFDHSRYSPTKHLMLPLGSKPINGRLILFILGASIFLNLVLLMMWTSHSKSSSSSTTTNSDTPSSSMFKSSEKEDTTLSEKQQQVTTKPTTTIPQLLGSSSSAILLEKVIEKECPYASDLIEFEKNQFKSKDKSEMWKILKLMTSQEEMNHHLRNGANRDSINFGVPHIVTATSSDYFDRLENFVGSVHRLYGGHKVTSINSQVTSPPDHPNDETITRIGKTFTSHMKSNYWLVWNSVTTSENRPILVYDLGLTKEQREKVKTWKNVELVTINFDLLPNHFRNLISFAWKPLAMYLALQRFPSIIFLDSGVELWNRLDRVEDILFTKGHFHVAQEGLHTSWKCCGTVGELTHDKSFEYLGLKREDYHSKEMCSGGIQGYIRGSYSYRNVLIPTLECAWDENCITPPGSSLKNHRQDQSIFSLHIHKAGITCEKDVRLWGNPGNREGVPDNEIVIYLRKGDKTKPYISLVEKKKIFATVIPFIERQLVSVLQNIDLWNTPYYVPCNEDGILQAEEEFDSDLIFYSNKKRNEKLEEQILEKINAGSTTSHTSGKHPILKCFRNIVFKYADLSAERDKYPHGPTNQFYDLIHDPTFHSTYDHFFYMEPDCRAVRPNWLDAVKSITKEYSISKPDFWYIGSNYRGDYDLGTQLQTRYHINGNAIYSTDVAFRSFLKHVDSVFHFSYDTDPFVFLFDPKHYDFTKHIWNRIIFHDFVQNWWHANWNEKSLRDLYPRTYFVHGGKKE</sequence>
<dbReference type="PANTHER" id="PTHR31389:SF4">
    <property type="entry name" value="LD39211P"/>
    <property type="match status" value="1"/>
</dbReference>
<feature type="compositionally biased region" description="Low complexity" evidence="1">
    <location>
        <begin position="83"/>
        <end position="96"/>
    </location>
</feature>
<evidence type="ECO:0000256" key="2">
    <source>
        <dbReference type="SAM" id="Phobius"/>
    </source>
</evidence>
<dbReference type="VEuPathDB" id="AmoebaDB:FDP41_007868"/>
<evidence type="ECO:0000313" key="3">
    <source>
        <dbReference type="EMBL" id="KAF0983953.1"/>
    </source>
</evidence>
<dbReference type="AlphaFoldDB" id="A0A6A5C0J3"/>
<keyword evidence="4" id="KW-1185">Reference proteome</keyword>
<reference evidence="3 4" key="1">
    <citation type="journal article" date="2019" name="Sci. Rep.">
        <title>Nanopore sequencing improves the draft genome of the human pathogenic amoeba Naegleria fowleri.</title>
        <authorList>
            <person name="Liechti N."/>
            <person name="Schurch N."/>
            <person name="Bruggmann R."/>
            <person name="Wittwer M."/>
        </authorList>
    </citation>
    <scope>NUCLEOTIDE SEQUENCE [LARGE SCALE GENOMIC DNA]</scope>
    <source>
        <strain evidence="3 4">ATCC 30894</strain>
    </source>
</reference>
<keyword evidence="2" id="KW-1133">Transmembrane helix</keyword>
<accession>A0A6A5C0J3</accession>
<proteinExistence type="predicted"/>
<dbReference type="GeneID" id="68115086"/>
<gene>
    <name evidence="3" type="ORF">FDP41_007868</name>
</gene>
<dbReference type="OMA" id="WKCCGTV"/>
<keyword evidence="2" id="KW-0472">Membrane</keyword>
<organism evidence="3 4">
    <name type="scientific">Naegleria fowleri</name>
    <name type="common">Brain eating amoeba</name>
    <dbReference type="NCBI Taxonomy" id="5763"/>
    <lineage>
        <taxon>Eukaryota</taxon>
        <taxon>Discoba</taxon>
        <taxon>Heterolobosea</taxon>
        <taxon>Tetramitia</taxon>
        <taxon>Eutetramitia</taxon>
        <taxon>Vahlkampfiidae</taxon>
        <taxon>Naegleria</taxon>
    </lineage>
</organism>